<proteinExistence type="predicted"/>
<evidence type="ECO:0000313" key="1">
    <source>
        <dbReference type="EMBL" id="RSJ24158.1"/>
    </source>
</evidence>
<dbReference type="AlphaFoldDB" id="A0AAE8G1L4"/>
<comment type="caution">
    <text evidence="1">The sequence shown here is derived from an EMBL/GenBank/DDBJ whole genome shotgun (WGS) entry which is preliminary data.</text>
</comment>
<name>A0AAE8G1L4_STRIT</name>
<dbReference type="SUPFAM" id="SSF47336">
    <property type="entry name" value="ACP-like"/>
    <property type="match status" value="1"/>
</dbReference>
<sequence>MKVENKILVEISVWFRRKGKNVSLNESISAQNISSLEILELLSALETKFNLTFDLSKLSQADYFSLNSLSEALLNHSSVTINLVWYKVDTDIDLYSFKKWIEVQFHRKVKFKIVGEMVLVGIPDNDNYTDVLGKIKKDVKSIEKYL</sequence>
<dbReference type="Gene3D" id="1.10.1200.10">
    <property type="entry name" value="ACP-like"/>
    <property type="match status" value="1"/>
</dbReference>
<organism evidence="1 2">
    <name type="scientific">Streptococcus intermedius</name>
    <dbReference type="NCBI Taxonomy" id="1338"/>
    <lineage>
        <taxon>Bacteria</taxon>
        <taxon>Bacillati</taxon>
        <taxon>Bacillota</taxon>
        <taxon>Bacilli</taxon>
        <taxon>Lactobacillales</taxon>
        <taxon>Streptococcaceae</taxon>
        <taxon>Streptococcus</taxon>
        <taxon>Streptococcus anginosus group</taxon>
    </lineage>
</organism>
<protein>
    <submittedName>
        <fullName evidence="1">Uncharacterized protein</fullName>
    </submittedName>
</protein>
<accession>A0AAE8G1L4</accession>
<dbReference type="RefSeq" id="WP_102570036.1">
    <property type="nucleotide sequence ID" value="NZ_PNRP01000002.1"/>
</dbReference>
<reference evidence="1 2" key="1">
    <citation type="submission" date="2018-11" db="EMBL/GenBank/DDBJ databases">
        <title>Species Designations Belie Phenotypic and Genotypic Heterogeneity in Oral Streptococci.</title>
        <authorList>
            <person name="Velsko I."/>
        </authorList>
    </citation>
    <scope>NUCLEOTIDE SEQUENCE [LARGE SCALE GENOMIC DNA]</scope>
    <source>
        <strain evidence="1 2">KLC02</strain>
    </source>
</reference>
<gene>
    <name evidence="1" type="ORF">D8827_00035</name>
</gene>
<dbReference type="EMBL" id="RJOO01000001">
    <property type="protein sequence ID" value="RSJ24158.1"/>
    <property type="molecule type" value="Genomic_DNA"/>
</dbReference>
<dbReference type="Proteomes" id="UP000267137">
    <property type="component" value="Unassembled WGS sequence"/>
</dbReference>
<evidence type="ECO:0000313" key="2">
    <source>
        <dbReference type="Proteomes" id="UP000267137"/>
    </source>
</evidence>
<dbReference type="InterPro" id="IPR036736">
    <property type="entry name" value="ACP-like_sf"/>
</dbReference>